<sequence>MKSITNLSILLLISSFAFIMTTAYPITGYGYLSQSAVHTINEQTGQNYAEMLTPVPKNVIAFAGVSNSTPSSYDFIYSNSQGKITWGQVDYSNGDVSDLHTFVIPNIPQPSLATINGAQLVKSHDSNTVFFLTYGRGFANDILYWVTSSVDSQNEYSTKLWPIALGTDNAQGVFDYESNRYYYIVTITQYTNTYKCWMMDTTHNTTSKITSINTQVDQLFRIYTYNGNLYIVQPTSDAGIIINLVDWTGSVQQVAKFKVDSQPTDVQISLVGDYLGIFSITHSETEFVLVDLRTFNVYSNVEGTPTPYSNYFIF</sequence>
<dbReference type="AlphaFoldDB" id="A0A8J4UZ40"/>
<evidence type="ECO:0000313" key="3">
    <source>
        <dbReference type="Proteomes" id="UP000695562"/>
    </source>
</evidence>
<dbReference type="Proteomes" id="UP000695562">
    <property type="component" value="Unassembled WGS sequence"/>
</dbReference>
<keyword evidence="3" id="KW-1185">Reference proteome</keyword>
<name>A0A8J4UZ40_9MYCE</name>
<gene>
    <name evidence="2" type="ORF">CYY_004687</name>
</gene>
<reference evidence="2" key="1">
    <citation type="submission" date="2020-01" db="EMBL/GenBank/DDBJ databases">
        <title>Development of genomics and gene disruption for Polysphondylium violaceum indicates a role for the polyketide synthase stlB in stalk morphogenesis.</title>
        <authorList>
            <person name="Narita B."/>
            <person name="Kawabe Y."/>
            <person name="Kin K."/>
            <person name="Saito T."/>
            <person name="Gibbs R."/>
            <person name="Kuspa A."/>
            <person name="Muzny D."/>
            <person name="Queller D."/>
            <person name="Richards S."/>
            <person name="Strassman J."/>
            <person name="Sucgang R."/>
            <person name="Worley K."/>
            <person name="Schaap P."/>
        </authorList>
    </citation>
    <scope>NUCLEOTIDE SEQUENCE</scope>
    <source>
        <strain evidence="2">QSvi11</strain>
    </source>
</reference>
<accession>A0A8J4UZ40</accession>
<feature type="signal peptide" evidence="1">
    <location>
        <begin position="1"/>
        <end position="23"/>
    </location>
</feature>
<comment type="caution">
    <text evidence="2">The sequence shown here is derived from an EMBL/GenBank/DDBJ whole genome shotgun (WGS) entry which is preliminary data.</text>
</comment>
<evidence type="ECO:0000256" key="1">
    <source>
        <dbReference type="SAM" id="SignalP"/>
    </source>
</evidence>
<feature type="chain" id="PRO_5035269991" evidence="1">
    <location>
        <begin position="24"/>
        <end position="314"/>
    </location>
</feature>
<organism evidence="2 3">
    <name type="scientific">Polysphondylium violaceum</name>
    <dbReference type="NCBI Taxonomy" id="133409"/>
    <lineage>
        <taxon>Eukaryota</taxon>
        <taxon>Amoebozoa</taxon>
        <taxon>Evosea</taxon>
        <taxon>Eumycetozoa</taxon>
        <taxon>Dictyostelia</taxon>
        <taxon>Dictyosteliales</taxon>
        <taxon>Dictyosteliaceae</taxon>
        <taxon>Polysphondylium</taxon>
    </lineage>
</organism>
<proteinExistence type="predicted"/>
<dbReference type="EMBL" id="AJWJ01000170">
    <property type="protein sequence ID" value="KAF2074010.1"/>
    <property type="molecule type" value="Genomic_DNA"/>
</dbReference>
<protein>
    <submittedName>
        <fullName evidence="2">Uncharacterized protein</fullName>
    </submittedName>
</protein>
<keyword evidence="1" id="KW-0732">Signal</keyword>
<evidence type="ECO:0000313" key="2">
    <source>
        <dbReference type="EMBL" id="KAF2074010.1"/>
    </source>
</evidence>